<reference evidence="1 2" key="1">
    <citation type="submission" date="2015-01" db="EMBL/GenBank/DDBJ databases">
        <title>Evolution of Trichinella species and genotypes.</title>
        <authorList>
            <person name="Korhonen P.K."/>
            <person name="Edoardo P."/>
            <person name="Giuseppe L.R."/>
            <person name="Gasser R.B."/>
        </authorList>
    </citation>
    <scope>NUCLEOTIDE SEQUENCE [LARGE SCALE GENOMIC DNA]</scope>
    <source>
        <strain evidence="1">ISS470</strain>
    </source>
</reference>
<keyword evidence="2" id="KW-1185">Reference proteome</keyword>
<accession>A0A0V1FZN0</accession>
<sequence>MTTTRTMMVDVKNEKVDNKIKNTLNQEVKSRATPSGGNCCGQNCKLPAEYKGADKRDRAVVNLPTPVT</sequence>
<comment type="caution">
    <text evidence="1">The sequence shown here is derived from an EMBL/GenBank/DDBJ whole genome shotgun (WGS) entry which is preliminary data.</text>
</comment>
<evidence type="ECO:0000313" key="2">
    <source>
        <dbReference type="Proteomes" id="UP000054995"/>
    </source>
</evidence>
<protein>
    <submittedName>
        <fullName evidence="1">Uncharacterized protein</fullName>
    </submittedName>
</protein>
<organism evidence="1 2">
    <name type="scientific">Trichinella pseudospiralis</name>
    <name type="common">Parasitic roundworm</name>
    <dbReference type="NCBI Taxonomy" id="6337"/>
    <lineage>
        <taxon>Eukaryota</taxon>
        <taxon>Metazoa</taxon>
        <taxon>Ecdysozoa</taxon>
        <taxon>Nematoda</taxon>
        <taxon>Enoplea</taxon>
        <taxon>Dorylaimia</taxon>
        <taxon>Trichinellida</taxon>
        <taxon>Trichinellidae</taxon>
        <taxon>Trichinella</taxon>
    </lineage>
</organism>
<name>A0A0V1FZN0_TRIPS</name>
<evidence type="ECO:0000313" key="1">
    <source>
        <dbReference type="EMBL" id="KRY91488.1"/>
    </source>
</evidence>
<proteinExistence type="predicted"/>
<dbReference type="AlphaFoldDB" id="A0A0V1FZN0"/>
<dbReference type="Proteomes" id="UP000054995">
    <property type="component" value="Unassembled WGS sequence"/>
</dbReference>
<dbReference type="EMBL" id="JYDT01000013">
    <property type="protein sequence ID" value="KRY91488.1"/>
    <property type="molecule type" value="Genomic_DNA"/>
</dbReference>
<gene>
    <name evidence="1" type="ORF">T4D_16525</name>
</gene>